<dbReference type="SUPFAM" id="SSF55957">
    <property type="entry name" value="Phosphoglucomutase, C-terminal domain"/>
    <property type="match status" value="1"/>
</dbReference>
<dbReference type="Pfam" id="PF02878">
    <property type="entry name" value="PGM_PMM_I"/>
    <property type="match status" value="1"/>
</dbReference>
<evidence type="ECO:0000313" key="20">
    <source>
        <dbReference type="Proteomes" id="UP000284177"/>
    </source>
</evidence>
<dbReference type="InterPro" id="IPR005845">
    <property type="entry name" value="A-D-PHexomutase_a/b/a-II"/>
</dbReference>
<evidence type="ECO:0000256" key="12">
    <source>
        <dbReference type="ARBA" id="ARBA00041398"/>
    </source>
</evidence>
<evidence type="ECO:0000256" key="14">
    <source>
        <dbReference type="RuleBase" id="RU004326"/>
    </source>
</evidence>
<evidence type="ECO:0000259" key="17">
    <source>
        <dbReference type="Pfam" id="PF02879"/>
    </source>
</evidence>
<reference evidence="19 20" key="1">
    <citation type="submission" date="2016-08" db="EMBL/GenBank/DDBJ databases">
        <title>Novel Firmicutes and Novel Genomes.</title>
        <authorList>
            <person name="Poppleton D.I."/>
            <person name="Gribaldo S."/>
        </authorList>
    </citation>
    <scope>NUCLEOTIDE SEQUENCE [LARGE SCALE GENOMIC DNA]</scope>
    <source>
        <strain evidence="19 20">CTT3</strain>
    </source>
</reference>
<comment type="caution">
    <text evidence="19">The sequence shown here is derived from an EMBL/GenBank/DDBJ whole genome shotgun (WGS) entry which is preliminary data.</text>
</comment>
<gene>
    <name evidence="19" type="ORF">BET03_03090</name>
</gene>
<dbReference type="InterPro" id="IPR005843">
    <property type="entry name" value="A-D-PHexomutase_C"/>
</dbReference>
<name>A0A419T430_9FIRM</name>
<evidence type="ECO:0000313" key="19">
    <source>
        <dbReference type="EMBL" id="RKD32310.1"/>
    </source>
</evidence>
<comment type="pathway">
    <text evidence="4">Lipid metabolism.</text>
</comment>
<comment type="pathway">
    <text evidence="3">Glycolipid metabolism; diglucosyl-diacylglycerol biosynthesis.</text>
</comment>
<evidence type="ECO:0000256" key="8">
    <source>
        <dbReference type="ARBA" id="ARBA00022723"/>
    </source>
</evidence>
<dbReference type="GO" id="GO:0004614">
    <property type="term" value="F:phosphoglucomutase activity"/>
    <property type="evidence" value="ECO:0007669"/>
    <property type="project" value="UniProtKB-EC"/>
</dbReference>
<dbReference type="RefSeq" id="WP_243096881.1">
    <property type="nucleotide sequence ID" value="NZ_MCIB01000012.1"/>
</dbReference>
<evidence type="ECO:0000259" key="18">
    <source>
        <dbReference type="Pfam" id="PF02880"/>
    </source>
</evidence>
<feature type="domain" description="Alpha-D-phosphohexomutase alpha/beta/alpha" evidence="17">
    <location>
        <begin position="212"/>
        <end position="314"/>
    </location>
</feature>
<dbReference type="EC" id="5.4.2.2" evidence="6"/>
<feature type="domain" description="Alpha-D-phosphohexomutase C-terminal" evidence="15">
    <location>
        <begin position="512"/>
        <end position="551"/>
    </location>
</feature>
<dbReference type="GO" id="GO:0000287">
    <property type="term" value="F:magnesium ion binding"/>
    <property type="evidence" value="ECO:0007669"/>
    <property type="project" value="InterPro"/>
</dbReference>
<evidence type="ECO:0000256" key="2">
    <source>
        <dbReference type="ARBA" id="ARBA00001946"/>
    </source>
</evidence>
<organism evidence="19 20">
    <name type="scientific">Thermohalobacter berrensis</name>
    <dbReference type="NCBI Taxonomy" id="99594"/>
    <lineage>
        <taxon>Bacteria</taxon>
        <taxon>Bacillati</taxon>
        <taxon>Bacillota</taxon>
        <taxon>Tissierellia</taxon>
        <taxon>Tissierellales</taxon>
        <taxon>Thermohalobacteraceae</taxon>
        <taxon>Thermohalobacter</taxon>
    </lineage>
</organism>
<comment type="similarity">
    <text evidence="5 14">Belongs to the phosphohexose mutase family.</text>
</comment>
<dbReference type="GO" id="GO:0006166">
    <property type="term" value="P:purine ribonucleoside salvage"/>
    <property type="evidence" value="ECO:0007669"/>
    <property type="project" value="TreeGrafter"/>
</dbReference>
<feature type="domain" description="Alpha-D-phosphohexomutase alpha/beta/alpha" evidence="18">
    <location>
        <begin position="323"/>
        <end position="450"/>
    </location>
</feature>
<dbReference type="InterPro" id="IPR005846">
    <property type="entry name" value="A-D-PHexomutase_a/b/a-III"/>
</dbReference>
<dbReference type="PANTHER" id="PTHR45745">
    <property type="entry name" value="PHOSPHOMANNOMUTASE 45A"/>
    <property type="match status" value="1"/>
</dbReference>
<dbReference type="Pfam" id="PF02880">
    <property type="entry name" value="PGM_PMM_III"/>
    <property type="match status" value="1"/>
</dbReference>
<dbReference type="PROSITE" id="PS00710">
    <property type="entry name" value="PGM_PMM"/>
    <property type="match status" value="1"/>
</dbReference>
<dbReference type="InterPro" id="IPR016066">
    <property type="entry name" value="A-D-PHexomutase_CS"/>
</dbReference>
<dbReference type="Pfam" id="PF00408">
    <property type="entry name" value="PGM_PMM_IV"/>
    <property type="match status" value="1"/>
</dbReference>
<dbReference type="GO" id="GO:0005975">
    <property type="term" value="P:carbohydrate metabolic process"/>
    <property type="evidence" value="ECO:0007669"/>
    <property type="project" value="InterPro"/>
</dbReference>
<keyword evidence="9 14" id="KW-0460">Magnesium</keyword>
<dbReference type="InterPro" id="IPR005841">
    <property type="entry name" value="Alpha-D-phosphohexomutase_SF"/>
</dbReference>
<keyword evidence="7" id="KW-0597">Phosphoprotein</keyword>
<evidence type="ECO:0000256" key="10">
    <source>
        <dbReference type="ARBA" id="ARBA00023235"/>
    </source>
</evidence>
<dbReference type="Gene3D" id="3.30.310.50">
    <property type="entry name" value="Alpha-D-phosphohexomutase, C-terminal domain"/>
    <property type="match status" value="1"/>
</dbReference>
<evidence type="ECO:0000259" key="16">
    <source>
        <dbReference type="Pfam" id="PF02878"/>
    </source>
</evidence>
<dbReference type="SUPFAM" id="SSF53738">
    <property type="entry name" value="Phosphoglucomutase, first 3 domains"/>
    <property type="match status" value="3"/>
</dbReference>
<keyword evidence="10" id="KW-0413">Isomerase</keyword>
<dbReference type="InterPro" id="IPR005844">
    <property type="entry name" value="A-D-PHexomutase_a/b/a-I"/>
</dbReference>
<evidence type="ECO:0000256" key="7">
    <source>
        <dbReference type="ARBA" id="ARBA00022553"/>
    </source>
</evidence>
<evidence type="ECO:0000256" key="4">
    <source>
        <dbReference type="ARBA" id="ARBA00005189"/>
    </source>
</evidence>
<dbReference type="GO" id="GO:0008973">
    <property type="term" value="F:phosphopentomutase activity"/>
    <property type="evidence" value="ECO:0007669"/>
    <property type="project" value="TreeGrafter"/>
</dbReference>
<dbReference type="Pfam" id="PF02879">
    <property type="entry name" value="PGM_PMM_II"/>
    <property type="match status" value="1"/>
</dbReference>
<sequence length="571" mass="64808">MKDFMEKYKSWLESKYFDEETKEELRGIEGNKEEIEDRFYTDLKFGTGGLRGKIGAGTNRMNKYTVSKATQGLANYILSKGEDYAKRGVVIAHDSRHKSKEFTKTAALVLNANGIKTYVFDDLRPTPELSFTVRHLNAAAGIVITASHNPPEYNGYKVYWEDGGQIVPKRANEVIEKIDEINDYSQVKTIDEKEAKDKELFNVIGKEVDDVYVNKVKELSIRDNVDKDIKIVFTPLHGTGNVPIRRVLDELGYKNVYVVKEQEKPDPNFSTVDYPNPEDPAAFELARKIGEEVDADILLGTDPDCDRVGVVARNKDGKYQVLNGNQTGALLLDYILSSLKEKGKLPSNGVMVKTIVTSDLGKVIAESYGVETINTLTGFKFIGEKIKEFEEKKNKEFLFGYEESFGYLTGKFVRDKDGVISSMLICEMAAYYKSKGLTLYEALQDLYEKYGYYVENLHSIKLEGVEGKRKIEATMEKFRESYPSEIAGLKLVRYSDYKVRKSFDLVKDVTEDIELPKSNVLKFEFEDGSWYALRPSGTEPKLKIYMSANGKTKEEAEGKIKEMKDEILAEM</sequence>
<evidence type="ECO:0000256" key="11">
    <source>
        <dbReference type="ARBA" id="ARBA00039995"/>
    </source>
</evidence>
<dbReference type="Proteomes" id="UP000284177">
    <property type="component" value="Unassembled WGS sequence"/>
</dbReference>
<proteinExistence type="inferred from homology"/>
<evidence type="ECO:0000256" key="13">
    <source>
        <dbReference type="ARBA" id="ARBA00041467"/>
    </source>
</evidence>
<dbReference type="Gene3D" id="3.40.120.10">
    <property type="entry name" value="Alpha-D-Glucose-1,6-Bisphosphate, subunit A, domain 3"/>
    <property type="match status" value="3"/>
</dbReference>
<feature type="domain" description="Alpha-D-phosphohexomutase alpha/beta/alpha" evidence="16">
    <location>
        <begin position="43"/>
        <end position="183"/>
    </location>
</feature>
<dbReference type="AlphaFoldDB" id="A0A419T430"/>
<evidence type="ECO:0000259" key="15">
    <source>
        <dbReference type="Pfam" id="PF00408"/>
    </source>
</evidence>
<evidence type="ECO:0000256" key="9">
    <source>
        <dbReference type="ARBA" id="ARBA00022842"/>
    </source>
</evidence>
<dbReference type="InterPro" id="IPR016055">
    <property type="entry name" value="A-D-PHexomutase_a/b/a-I/II/III"/>
</dbReference>
<keyword evidence="8 14" id="KW-0479">Metal-binding</keyword>
<evidence type="ECO:0000256" key="1">
    <source>
        <dbReference type="ARBA" id="ARBA00000443"/>
    </source>
</evidence>
<dbReference type="InterPro" id="IPR036900">
    <property type="entry name" value="A-D-PHexomutase_C_sf"/>
</dbReference>
<evidence type="ECO:0000256" key="6">
    <source>
        <dbReference type="ARBA" id="ARBA00012728"/>
    </source>
</evidence>
<keyword evidence="20" id="KW-1185">Reference proteome</keyword>
<evidence type="ECO:0000256" key="3">
    <source>
        <dbReference type="ARBA" id="ARBA00005164"/>
    </source>
</evidence>
<dbReference type="CDD" id="cd05799">
    <property type="entry name" value="PGM2"/>
    <property type="match status" value="1"/>
</dbReference>
<dbReference type="EMBL" id="MCIB01000012">
    <property type="protein sequence ID" value="RKD32310.1"/>
    <property type="molecule type" value="Genomic_DNA"/>
</dbReference>
<dbReference type="PANTHER" id="PTHR45745:SF1">
    <property type="entry name" value="PHOSPHOGLUCOMUTASE 2B-RELATED"/>
    <property type="match status" value="1"/>
</dbReference>
<comment type="cofactor">
    <cofactor evidence="2">
        <name>Mg(2+)</name>
        <dbReference type="ChEBI" id="CHEBI:18420"/>
    </cofactor>
</comment>
<accession>A0A419T430</accession>
<evidence type="ECO:0000256" key="5">
    <source>
        <dbReference type="ARBA" id="ARBA00010231"/>
    </source>
</evidence>
<dbReference type="PRINTS" id="PR00509">
    <property type="entry name" value="PGMPMM"/>
</dbReference>
<comment type="catalytic activity">
    <reaction evidence="1">
        <text>alpha-D-glucose 1-phosphate = alpha-D-glucose 6-phosphate</text>
        <dbReference type="Rhea" id="RHEA:23536"/>
        <dbReference type="ChEBI" id="CHEBI:58225"/>
        <dbReference type="ChEBI" id="CHEBI:58601"/>
        <dbReference type="EC" id="5.4.2.2"/>
    </reaction>
</comment>
<protein>
    <recommendedName>
        <fullName evidence="11">Phosphoglucomutase</fullName>
        <ecNumber evidence="6">5.4.2.2</ecNumber>
    </recommendedName>
    <alternativeName>
        <fullName evidence="13">Alpha-phosphoglucomutase</fullName>
    </alternativeName>
    <alternativeName>
        <fullName evidence="12">Glucose phosphomutase</fullName>
    </alternativeName>
</protein>